<protein>
    <submittedName>
        <fullName evidence="1">Uncharacterized protein</fullName>
    </submittedName>
</protein>
<evidence type="ECO:0000313" key="2">
    <source>
        <dbReference type="Proteomes" id="UP001054837"/>
    </source>
</evidence>
<dbReference type="AlphaFoldDB" id="A0AAV4QYS7"/>
<gene>
    <name evidence="1" type="ORF">CDAR_193261</name>
</gene>
<dbReference type="Proteomes" id="UP001054837">
    <property type="component" value="Unassembled WGS sequence"/>
</dbReference>
<name>A0AAV4QYS7_9ARAC</name>
<reference evidence="1 2" key="1">
    <citation type="submission" date="2021-06" db="EMBL/GenBank/DDBJ databases">
        <title>Caerostris darwini draft genome.</title>
        <authorList>
            <person name="Kono N."/>
            <person name="Arakawa K."/>
        </authorList>
    </citation>
    <scope>NUCLEOTIDE SEQUENCE [LARGE SCALE GENOMIC DNA]</scope>
</reference>
<sequence length="440" mass="49935">MICEFCKAYVTNLEVHNCFNSGNQHHRSYATFPQNSSANLAQSSDLRTTHPVHYEARWSSTDQINSSMQQSILPEIHQLTGYEENAAVEMFSRYGVMNRNPYNPETSDFMSPGMHHIQENEPHSTHFLLPSEVSKVFIPFNPEYPTNIPMSEQSILTGSQQTFGQRNALMHQMAQHPSAFSQTECSGISTTNELQPHFSSTYHNFGESDHTLTNRVSQYSEKSLEMLDLASKIEICNPMSPTSHNCVAQQTQQFSSFSSLSCDFPLERPSFYMDTLCANKEESTLNRTETENLKYYTSQFSLPSTSQNSMMSQEYRVNNPGAVKFKEDDNYPKNKQWTDFSYGISETTSYPSSSTHIHQHNFGGGIKNSNIQSHTWEHSNLVTSSSENKNTCMISNTVSASEVREKCKKNSADKTFGRNACTLKKKMEVFENFSIQSTEC</sequence>
<keyword evidence="2" id="KW-1185">Reference proteome</keyword>
<organism evidence="1 2">
    <name type="scientific">Caerostris darwini</name>
    <dbReference type="NCBI Taxonomy" id="1538125"/>
    <lineage>
        <taxon>Eukaryota</taxon>
        <taxon>Metazoa</taxon>
        <taxon>Ecdysozoa</taxon>
        <taxon>Arthropoda</taxon>
        <taxon>Chelicerata</taxon>
        <taxon>Arachnida</taxon>
        <taxon>Araneae</taxon>
        <taxon>Araneomorphae</taxon>
        <taxon>Entelegynae</taxon>
        <taxon>Araneoidea</taxon>
        <taxon>Araneidae</taxon>
        <taxon>Caerostris</taxon>
    </lineage>
</organism>
<accession>A0AAV4QYS7</accession>
<proteinExistence type="predicted"/>
<dbReference type="EMBL" id="BPLQ01005244">
    <property type="protein sequence ID" value="GIY13461.1"/>
    <property type="molecule type" value="Genomic_DNA"/>
</dbReference>
<comment type="caution">
    <text evidence="1">The sequence shown here is derived from an EMBL/GenBank/DDBJ whole genome shotgun (WGS) entry which is preliminary data.</text>
</comment>
<evidence type="ECO:0000313" key="1">
    <source>
        <dbReference type="EMBL" id="GIY13461.1"/>
    </source>
</evidence>